<comment type="caution">
    <text evidence="2">The sequence shown here is derived from an EMBL/GenBank/DDBJ whole genome shotgun (WGS) entry which is preliminary data.</text>
</comment>
<dbReference type="InterPro" id="IPR020945">
    <property type="entry name" value="DMSO/NO3_reduct_chaperone"/>
</dbReference>
<evidence type="ECO:0000313" key="3">
    <source>
        <dbReference type="Proteomes" id="UP000703590"/>
    </source>
</evidence>
<dbReference type="PANTHER" id="PTHR34227">
    <property type="entry name" value="CHAPERONE PROTEIN YCDY"/>
    <property type="match status" value="1"/>
</dbReference>
<dbReference type="EMBL" id="JAFHKK010000001">
    <property type="protein sequence ID" value="MBN2963344.1"/>
    <property type="molecule type" value="Genomic_DNA"/>
</dbReference>
<keyword evidence="1" id="KW-0143">Chaperone</keyword>
<dbReference type="Gene3D" id="1.10.3480.10">
    <property type="entry name" value="TorD-like"/>
    <property type="match status" value="1"/>
</dbReference>
<dbReference type="InterPro" id="IPR050289">
    <property type="entry name" value="TorD/DmsD_chaperones"/>
</dbReference>
<organism evidence="2 3">
    <name type="scientific">Sulfurospirillum tamanense</name>
    <dbReference type="NCBI Taxonomy" id="2813362"/>
    <lineage>
        <taxon>Bacteria</taxon>
        <taxon>Pseudomonadati</taxon>
        <taxon>Campylobacterota</taxon>
        <taxon>Epsilonproteobacteria</taxon>
        <taxon>Campylobacterales</taxon>
        <taxon>Sulfurospirillaceae</taxon>
        <taxon>Sulfurospirillum</taxon>
    </lineage>
</organism>
<proteinExistence type="predicted"/>
<reference evidence="3" key="1">
    <citation type="submission" date="2021-02" db="EMBL/GenBank/DDBJ databases">
        <title>Sulfurospirillum tamanensis sp. nov.</title>
        <authorList>
            <person name="Merkel A.Y."/>
        </authorList>
    </citation>
    <scope>NUCLEOTIDE SEQUENCE [LARGE SCALE GENOMIC DNA]</scope>
    <source>
        <strain evidence="3">T05b</strain>
    </source>
</reference>
<protein>
    <submittedName>
        <fullName evidence="2">Molecular chaperone TorD family protein</fullName>
    </submittedName>
</protein>
<reference evidence="2 3" key="3">
    <citation type="submission" date="2021-02" db="EMBL/GenBank/DDBJ databases">
        <authorList>
            <person name="Merkel A.Y."/>
        </authorList>
    </citation>
    <scope>NUCLEOTIDE SEQUENCE [LARGE SCALE GENOMIC DNA]</scope>
    <source>
        <strain evidence="2 3">T05b</strain>
    </source>
</reference>
<keyword evidence="3" id="KW-1185">Reference proteome</keyword>
<sequence>MKSVQKAPRDTQAMSGIDQARTLYYDFFAGCFLYPLLEGRAGLLQEQIGLFKSSPLEDVVAQNFERLHEELEANGVENLLKEYDDIFMIPMKGEMVLPYVSHYKEGRLNGEILVDIRQTLKALPIRRNEKIFKETEDHLGYLFLMMRYCVEGKAFVVEEQEIFNTYISPVIKTFMDEVKEHSLANHYKDIIQILEGFMAFEREYLK</sequence>
<dbReference type="SUPFAM" id="SSF89155">
    <property type="entry name" value="TorD-like"/>
    <property type="match status" value="1"/>
</dbReference>
<dbReference type="Proteomes" id="UP000703590">
    <property type="component" value="Unassembled WGS sequence"/>
</dbReference>
<dbReference type="InterPro" id="IPR036411">
    <property type="entry name" value="TorD-like_sf"/>
</dbReference>
<dbReference type="RefSeq" id="WP_205457775.1">
    <property type="nucleotide sequence ID" value="NZ_JAFHKK010000001.1"/>
</dbReference>
<evidence type="ECO:0000313" key="2">
    <source>
        <dbReference type="EMBL" id="MBN2963344.1"/>
    </source>
</evidence>
<reference evidence="2 3" key="2">
    <citation type="submission" date="2021-02" db="EMBL/GenBank/DDBJ databases">
        <title>Sulfurospirillum tamanensis sp. nov.</title>
        <authorList>
            <person name="Frolova A."/>
            <person name="Merkel A."/>
            <person name="Slobodkin A."/>
        </authorList>
    </citation>
    <scope>NUCLEOTIDE SEQUENCE [LARGE SCALE GENOMIC DNA]</scope>
    <source>
        <strain evidence="2 3">T05b</strain>
    </source>
</reference>
<accession>A0ABS2WNV9</accession>
<evidence type="ECO:0000256" key="1">
    <source>
        <dbReference type="ARBA" id="ARBA00023186"/>
    </source>
</evidence>
<dbReference type="Pfam" id="PF02613">
    <property type="entry name" value="Nitrate_red_del"/>
    <property type="match status" value="1"/>
</dbReference>
<gene>
    <name evidence="2" type="ORF">JWV37_00995</name>
</gene>
<name>A0ABS2WNV9_9BACT</name>
<dbReference type="PANTHER" id="PTHR34227:SF1">
    <property type="entry name" value="DIMETHYL SULFOXIDE REDUCTASE CHAPERONE-RELATED"/>
    <property type="match status" value="1"/>
</dbReference>